<dbReference type="Proteomes" id="UP000249818">
    <property type="component" value="Chromosome BARAN1"/>
</dbReference>
<proteinExistence type="inferred from homology"/>
<feature type="binding site" evidence="4">
    <location>
        <position position="236"/>
    </location>
    <ligand>
        <name>GTP</name>
        <dbReference type="ChEBI" id="CHEBI:37565"/>
    </ligand>
</feature>
<dbReference type="EMBL" id="LS483254">
    <property type="protein sequence ID" value="SQD92378.1"/>
    <property type="molecule type" value="Genomic_DNA"/>
</dbReference>
<dbReference type="GO" id="GO:0000917">
    <property type="term" value="P:division septum assembly"/>
    <property type="evidence" value="ECO:0007669"/>
    <property type="project" value="UniProtKB-KW"/>
</dbReference>
<dbReference type="GO" id="GO:0048285">
    <property type="term" value="P:organelle fission"/>
    <property type="evidence" value="ECO:0007669"/>
    <property type="project" value="TreeGrafter"/>
</dbReference>
<dbReference type="RefSeq" id="WP_231944279.1">
    <property type="nucleotide sequence ID" value="NZ_LS483254.1"/>
</dbReference>
<dbReference type="KEGG" id="bana:BARAN1_0353"/>
<dbReference type="Gene3D" id="3.30.1330.20">
    <property type="entry name" value="Tubulin/FtsZ, C-terminal domain"/>
    <property type="match status" value="1"/>
</dbReference>
<dbReference type="InterPro" id="IPR024757">
    <property type="entry name" value="FtsZ_C"/>
</dbReference>
<feature type="binding site" evidence="4">
    <location>
        <begin position="118"/>
        <end position="122"/>
    </location>
    <ligand>
        <name>GTP</name>
        <dbReference type="ChEBI" id="CHEBI:37565"/>
    </ligand>
</feature>
<dbReference type="SMART" id="SM00864">
    <property type="entry name" value="Tubulin"/>
    <property type="match status" value="1"/>
</dbReference>
<dbReference type="GO" id="GO:0003924">
    <property type="term" value="F:GTPase activity"/>
    <property type="evidence" value="ECO:0007669"/>
    <property type="project" value="UniProtKB-UniRule"/>
</dbReference>
<dbReference type="SUPFAM" id="SSF52490">
    <property type="entry name" value="Tubulin nucleotide-binding domain-like"/>
    <property type="match status" value="1"/>
</dbReference>
<dbReference type="InterPro" id="IPR003008">
    <property type="entry name" value="Tubulin_FtsZ_GTPase"/>
</dbReference>
<evidence type="ECO:0000259" key="7">
    <source>
        <dbReference type="SMART" id="SM00864"/>
    </source>
</evidence>
<keyword evidence="4" id="KW-0717">Septation</keyword>
<dbReference type="GO" id="GO:0005737">
    <property type="term" value="C:cytoplasm"/>
    <property type="evidence" value="ECO:0007669"/>
    <property type="project" value="UniProtKB-SubCell"/>
</dbReference>
<comment type="subcellular location">
    <subcellularLocation>
        <location evidence="4">Cytoplasm</location>
    </subcellularLocation>
    <text evidence="4">Assembles at midcell at the inner surface of the cytoplasmic membrane.</text>
</comment>
<feature type="binding site" evidence="4">
    <location>
        <position position="240"/>
    </location>
    <ligand>
        <name>GTP</name>
        <dbReference type="ChEBI" id="CHEBI:37565"/>
    </ligand>
</feature>
<dbReference type="GO" id="GO:0051258">
    <property type="term" value="P:protein polymerization"/>
    <property type="evidence" value="ECO:0007669"/>
    <property type="project" value="UniProtKB-UniRule"/>
</dbReference>
<evidence type="ECO:0000313" key="10">
    <source>
        <dbReference type="Proteomes" id="UP000249818"/>
    </source>
</evidence>
<dbReference type="GO" id="GO:0032153">
    <property type="term" value="C:cell division site"/>
    <property type="evidence" value="ECO:0007669"/>
    <property type="project" value="UniProtKB-UniRule"/>
</dbReference>
<dbReference type="Pfam" id="PF12327">
    <property type="entry name" value="FtsZ_C"/>
    <property type="match status" value="1"/>
</dbReference>
<keyword evidence="4" id="KW-0963">Cytoplasm</keyword>
<feature type="domain" description="Tubulin/FtsZ GTPase" evidence="7">
    <location>
        <begin position="110"/>
        <end position="301"/>
    </location>
</feature>
<dbReference type="InterPro" id="IPR008280">
    <property type="entry name" value="Tub_FtsZ_C"/>
</dbReference>
<sequence>MDRERGREEVAQKWRELLGGVQDQLLRACLPTSPDKVRRDRGVLLIEIDSPFKRDYVQRKLGKLTEAVRAVFGEVEVHLTEPGEQRTLPFEEEATIPVPAEAPAHPMPARILVLGIGGGGINALSRMRDAKLAGVRLAALDTDRQVLSSFHGGEGLLLGQRVTHGRSTGGDPDKARRAAEEAVAEIEDLIADAHLVFLTCGLGKGTGAGSAPVVAQIARSRGALTVGVVTLPFSFEGELRAQRAQASLARLAEKSDVLIVVRNDRLLEIVPNVSVTEAFRLADDVLLRGVRGISDLITVPGLVNLDFADVASVLRGAGTAMMGMGEDRGENRALRAAKAAVTNPLLEGGTIKGARRVLLNITGGEDLTLTEVTQVAEFIRRSAAAEADITFGAVIQPQQSGKVEVTVIAADFREVAVEEEEKERPRPVIPRRTPGEDLDIPTFLRRSEG</sequence>
<feature type="binding site" evidence="4">
    <location>
        <begin position="205"/>
        <end position="207"/>
    </location>
    <ligand>
        <name>GTP</name>
        <dbReference type="ChEBI" id="CHEBI:37565"/>
    </ligand>
</feature>
<dbReference type="AlphaFoldDB" id="A0A2X3KUT1"/>
<feature type="region of interest" description="Disordered" evidence="6">
    <location>
        <begin position="419"/>
        <end position="449"/>
    </location>
</feature>
<evidence type="ECO:0000259" key="8">
    <source>
        <dbReference type="SMART" id="SM00865"/>
    </source>
</evidence>
<feature type="domain" description="Tubulin/FtsZ 2-layer sandwich" evidence="8">
    <location>
        <begin position="303"/>
        <end position="421"/>
    </location>
</feature>
<keyword evidence="10" id="KW-1185">Reference proteome</keyword>
<accession>A0A2X3KUT1</accession>
<organism evidence="9 10">
    <name type="scientific">Candidatus Bipolaricaulis anaerobius</name>
    <dbReference type="NCBI Taxonomy" id="2026885"/>
    <lineage>
        <taxon>Bacteria</taxon>
        <taxon>Candidatus Bipolaricaulota</taxon>
        <taxon>Candidatus Bipolaricaulia</taxon>
        <taxon>Candidatus Bipolaricaulales</taxon>
        <taxon>Candidatus Bipolaricaulaceae</taxon>
        <taxon>Candidatus Bipolaricaulis</taxon>
    </lineage>
</organism>
<reference evidence="10" key="1">
    <citation type="submission" date="2018-05" db="EMBL/GenBank/DDBJ databases">
        <authorList>
            <person name="Hao L."/>
        </authorList>
    </citation>
    <scope>NUCLEOTIDE SEQUENCE [LARGE SCALE GENOMIC DNA]</scope>
</reference>
<evidence type="ECO:0000256" key="3">
    <source>
        <dbReference type="ARBA" id="ARBA00023134"/>
    </source>
</evidence>
<keyword evidence="2 4" id="KW-0547">Nucleotide-binding</keyword>
<comment type="similarity">
    <text evidence="1 4">Belongs to the FtsZ family.</text>
</comment>
<dbReference type="NCBIfam" id="TIGR00065">
    <property type="entry name" value="ftsZ"/>
    <property type="match status" value="1"/>
</dbReference>
<dbReference type="GO" id="GO:0043093">
    <property type="term" value="P:FtsZ-dependent cytokinesis"/>
    <property type="evidence" value="ECO:0007669"/>
    <property type="project" value="UniProtKB-UniRule"/>
</dbReference>
<dbReference type="InterPro" id="IPR036525">
    <property type="entry name" value="Tubulin/FtsZ_GTPase_sf"/>
</dbReference>
<evidence type="ECO:0000256" key="5">
    <source>
        <dbReference type="NCBIfam" id="TIGR00065"/>
    </source>
</evidence>
<dbReference type="SMART" id="SM00865">
    <property type="entry name" value="Tubulin_C"/>
    <property type="match status" value="1"/>
</dbReference>
<dbReference type="InterPro" id="IPR000158">
    <property type="entry name" value="Cell_div_FtsZ"/>
</dbReference>
<dbReference type="HAMAP" id="MF_00909">
    <property type="entry name" value="FtsZ"/>
    <property type="match status" value="1"/>
</dbReference>
<dbReference type="InterPro" id="IPR037103">
    <property type="entry name" value="Tubulin/FtsZ-like_C"/>
</dbReference>
<dbReference type="InterPro" id="IPR018316">
    <property type="entry name" value="Tubulin/FtsZ_2-layer-sand-dom"/>
</dbReference>
<evidence type="ECO:0000256" key="1">
    <source>
        <dbReference type="ARBA" id="ARBA00009690"/>
    </source>
</evidence>
<evidence type="ECO:0000256" key="6">
    <source>
        <dbReference type="SAM" id="MobiDB-lite"/>
    </source>
</evidence>
<comment type="subunit">
    <text evidence="4">Homodimer. Polymerizes to form a dynamic ring structure in a strictly GTP-dependent manner. Interacts directly with several other division proteins.</text>
</comment>
<protein>
    <recommendedName>
        <fullName evidence="4 5">Cell division protein FtsZ</fullName>
    </recommendedName>
</protein>
<evidence type="ECO:0000256" key="4">
    <source>
        <dbReference type="HAMAP-Rule" id="MF_00909"/>
    </source>
</evidence>
<dbReference type="PANTHER" id="PTHR30314">
    <property type="entry name" value="CELL DIVISION PROTEIN FTSZ-RELATED"/>
    <property type="match status" value="1"/>
</dbReference>
<evidence type="ECO:0000313" key="9">
    <source>
        <dbReference type="EMBL" id="SQD92378.1"/>
    </source>
</evidence>
<feature type="binding site" evidence="4">
    <location>
        <position position="283"/>
    </location>
    <ligand>
        <name>GTP</name>
        <dbReference type="ChEBI" id="CHEBI:37565"/>
    </ligand>
</feature>
<keyword evidence="4" id="KW-0131">Cell cycle</keyword>
<dbReference type="CDD" id="cd02201">
    <property type="entry name" value="FtsZ_type1"/>
    <property type="match status" value="1"/>
</dbReference>
<keyword evidence="4 9" id="KW-0132">Cell division</keyword>
<dbReference type="Pfam" id="PF00091">
    <property type="entry name" value="Tubulin"/>
    <property type="match status" value="1"/>
</dbReference>
<keyword evidence="3 4" id="KW-0342">GTP-binding</keyword>
<dbReference type="SUPFAM" id="SSF55307">
    <property type="entry name" value="Tubulin C-terminal domain-like"/>
    <property type="match status" value="1"/>
</dbReference>
<comment type="function">
    <text evidence="4">Essential cell division protein that forms a contractile ring structure (Z ring) at the future cell division site. The regulation of the ring assembly controls the timing and the location of cell division. One of the functions of the FtsZ ring is to recruit other cell division proteins to the septum to produce a new cell wall between the dividing cells. Binds GTP and shows GTPase activity.</text>
</comment>
<gene>
    <name evidence="4 9" type="primary">ftsZ</name>
    <name evidence="9" type="ORF">BARAN1_0353</name>
</gene>
<dbReference type="PANTHER" id="PTHR30314:SF3">
    <property type="entry name" value="MITOCHONDRIAL DIVISION PROTEIN FSZA"/>
    <property type="match status" value="1"/>
</dbReference>
<dbReference type="GO" id="GO:0005525">
    <property type="term" value="F:GTP binding"/>
    <property type="evidence" value="ECO:0007669"/>
    <property type="project" value="UniProtKB-UniRule"/>
</dbReference>
<dbReference type="PRINTS" id="PR00423">
    <property type="entry name" value="CELLDVISFTSZ"/>
</dbReference>
<dbReference type="Gene3D" id="3.40.50.1440">
    <property type="entry name" value="Tubulin/FtsZ, GTPase domain"/>
    <property type="match status" value="1"/>
</dbReference>
<evidence type="ECO:0000256" key="2">
    <source>
        <dbReference type="ARBA" id="ARBA00022741"/>
    </source>
</evidence>
<name>A0A2X3KUT1_9BACT</name>
<dbReference type="InterPro" id="IPR045061">
    <property type="entry name" value="FtsZ/CetZ"/>
</dbReference>